<dbReference type="Pfam" id="PF00528">
    <property type="entry name" value="BPD_transp_1"/>
    <property type="match status" value="1"/>
</dbReference>
<dbReference type="SUPFAM" id="SSF161098">
    <property type="entry name" value="MetI-like"/>
    <property type="match status" value="1"/>
</dbReference>
<comment type="caution">
    <text evidence="11">The sequence shown here is derived from an EMBL/GenBank/DDBJ whole genome shotgun (WGS) entry which is preliminary data.</text>
</comment>
<reference evidence="12" key="1">
    <citation type="journal article" date="2019" name="Int. J. Syst. Evol. Microbiol.">
        <title>The Global Catalogue of Microorganisms (GCM) 10K type strain sequencing project: providing services to taxonomists for standard genome sequencing and annotation.</title>
        <authorList>
            <consortium name="The Broad Institute Genomics Platform"/>
            <consortium name="The Broad Institute Genome Sequencing Center for Infectious Disease"/>
            <person name="Wu L."/>
            <person name="Ma J."/>
        </authorList>
    </citation>
    <scope>NUCLEOTIDE SEQUENCE [LARGE SCALE GENOMIC DNA]</scope>
    <source>
        <strain evidence="12">CECT 7398</strain>
    </source>
</reference>
<dbReference type="InterPro" id="IPR000515">
    <property type="entry name" value="MetI-like"/>
</dbReference>
<dbReference type="Gene3D" id="1.10.3720.10">
    <property type="entry name" value="MetI-like"/>
    <property type="match status" value="1"/>
</dbReference>
<feature type="transmembrane region" description="Helical" evidence="9">
    <location>
        <begin position="65"/>
        <end position="94"/>
    </location>
</feature>
<keyword evidence="12" id="KW-1185">Reference proteome</keyword>
<evidence type="ECO:0000256" key="7">
    <source>
        <dbReference type="ARBA" id="ARBA00022989"/>
    </source>
</evidence>
<name>A0ABT8C0V9_9VIBR</name>
<dbReference type="PANTHER" id="PTHR43470:SF3">
    <property type="entry name" value="PHOSPHATE TRANSPORT SYSTEM PERMEASE PROTEIN PSTA-RELATED"/>
    <property type="match status" value="1"/>
</dbReference>
<evidence type="ECO:0000313" key="11">
    <source>
        <dbReference type="EMBL" id="MDN3612299.1"/>
    </source>
</evidence>
<evidence type="ECO:0000313" key="12">
    <source>
        <dbReference type="Proteomes" id="UP001238540"/>
    </source>
</evidence>
<evidence type="ECO:0000256" key="3">
    <source>
        <dbReference type="ARBA" id="ARBA00016864"/>
    </source>
</evidence>
<keyword evidence="4" id="KW-0813">Transport</keyword>
<protein>
    <recommendedName>
        <fullName evidence="3 9">Phosphate transport system permease protein PstA</fullName>
    </recommendedName>
</protein>
<evidence type="ECO:0000256" key="2">
    <source>
        <dbReference type="ARBA" id="ARBA00007069"/>
    </source>
</evidence>
<feature type="transmembrane region" description="Helical" evidence="9">
    <location>
        <begin position="141"/>
        <end position="157"/>
    </location>
</feature>
<comment type="similarity">
    <text evidence="2 9">Belongs to the binding-protein-dependent transport system permease family. CysTW subfamily.</text>
</comment>
<feature type="transmembrane region" description="Helical" evidence="9">
    <location>
        <begin position="189"/>
        <end position="210"/>
    </location>
</feature>
<dbReference type="CDD" id="cd06261">
    <property type="entry name" value="TM_PBP2"/>
    <property type="match status" value="1"/>
</dbReference>
<feature type="domain" description="ABC transmembrane type-1" evidence="10">
    <location>
        <begin position="69"/>
        <end position="275"/>
    </location>
</feature>
<accession>A0ABT8C0V9</accession>
<feature type="transmembrane region" description="Helical" evidence="9">
    <location>
        <begin position="257"/>
        <end position="279"/>
    </location>
</feature>
<evidence type="ECO:0000256" key="4">
    <source>
        <dbReference type="ARBA" id="ARBA00022448"/>
    </source>
</evidence>
<dbReference type="NCBIfam" id="TIGR00974">
    <property type="entry name" value="3a0107s02c"/>
    <property type="match status" value="1"/>
</dbReference>
<dbReference type="PROSITE" id="PS50928">
    <property type="entry name" value="ABC_TM1"/>
    <property type="match status" value="1"/>
</dbReference>
<dbReference type="InterPro" id="IPR035906">
    <property type="entry name" value="MetI-like_sf"/>
</dbReference>
<keyword evidence="6 9" id="KW-0812">Transmembrane</keyword>
<evidence type="ECO:0000259" key="10">
    <source>
        <dbReference type="PROSITE" id="PS50928"/>
    </source>
</evidence>
<evidence type="ECO:0000256" key="5">
    <source>
        <dbReference type="ARBA" id="ARBA00022475"/>
    </source>
</evidence>
<proteinExistence type="inferred from homology"/>
<evidence type="ECO:0000256" key="9">
    <source>
        <dbReference type="RuleBase" id="RU363043"/>
    </source>
</evidence>
<evidence type="ECO:0000256" key="6">
    <source>
        <dbReference type="ARBA" id="ARBA00022692"/>
    </source>
</evidence>
<organism evidence="11 12">
    <name type="scientific">Vibrio ostreicida</name>
    <dbReference type="NCBI Taxonomy" id="526588"/>
    <lineage>
        <taxon>Bacteria</taxon>
        <taxon>Pseudomonadati</taxon>
        <taxon>Pseudomonadota</taxon>
        <taxon>Gammaproteobacteria</taxon>
        <taxon>Vibrionales</taxon>
        <taxon>Vibrionaceae</taxon>
        <taxon>Vibrio</taxon>
    </lineage>
</organism>
<evidence type="ECO:0000256" key="8">
    <source>
        <dbReference type="ARBA" id="ARBA00023136"/>
    </source>
</evidence>
<gene>
    <name evidence="11" type="primary">pstA</name>
    <name evidence="11" type="ORF">QWZ16_22135</name>
</gene>
<feature type="transmembrane region" description="Helical" evidence="9">
    <location>
        <begin position="115"/>
        <end position="135"/>
    </location>
</feature>
<dbReference type="RefSeq" id="WP_076588489.1">
    <property type="nucleotide sequence ID" value="NZ_JABEYA020000003.1"/>
</dbReference>
<keyword evidence="8 9" id="KW-0472">Membrane</keyword>
<evidence type="ECO:0000256" key="1">
    <source>
        <dbReference type="ARBA" id="ARBA00004651"/>
    </source>
</evidence>
<dbReference type="PANTHER" id="PTHR43470">
    <property type="entry name" value="PHOSPHATE TRANSPORT SYSTEM PERMEASE PROTEIN PSTA-RELATED"/>
    <property type="match status" value="1"/>
</dbReference>
<feature type="transmembrane region" description="Helical" evidence="9">
    <location>
        <begin position="20"/>
        <end position="40"/>
    </location>
</feature>
<dbReference type="InterPro" id="IPR005672">
    <property type="entry name" value="Phosphate_PstA"/>
</dbReference>
<keyword evidence="5 9" id="KW-1003">Cell membrane</keyword>
<sequence>MERAKLKQARQIKDNIFNGFVWASAALTVGFLFWIIWYILSNGLQYVDWNFITDNYTRTGEEHGIFPMIVATIYMVIASIAVAAPLGIMTAIYLTEYAKVGSRLVKVIRFCTESLAGIPSIIFGLFGMTFFVAILGLGFSILSGALTLSILILPVIIRTTEEALMAVPQTYREGSYGLGASKIYTIWRLILPSAMPGILTSVILSIGRVIGESAPVFLTAGMVARIPDSLLDSGRTLTVHLYKLTTELFTIDEWNQAYGTATVLIVVVLMINMVTKFIASRFNSANY</sequence>
<dbReference type="EMBL" id="JAUFQC010000027">
    <property type="protein sequence ID" value="MDN3612299.1"/>
    <property type="molecule type" value="Genomic_DNA"/>
</dbReference>
<dbReference type="Proteomes" id="UP001238540">
    <property type="component" value="Unassembled WGS sequence"/>
</dbReference>
<keyword evidence="7 9" id="KW-1133">Transmembrane helix</keyword>
<comment type="subcellular location">
    <subcellularLocation>
        <location evidence="9">Cell inner membrane</location>
        <topology evidence="9">Multi-pass membrane protein</topology>
    </subcellularLocation>
    <subcellularLocation>
        <location evidence="1">Cell membrane</location>
        <topology evidence="1">Multi-pass membrane protein</topology>
    </subcellularLocation>
</comment>